<dbReference type="Proteomes" id="UP001422759">
    <property type="component" value="Unassembled WGS sequence"/>
</dbReference>
<organism evidence="1 2">
    <name type="scientific">Kitasatospora kazusensis</name>
    <dbReference type="NCBI Taxonomy" id="407974"/>
    <lineage>
        <taxon>Bacteria</taxon>
        <taxon>Bacillati</taxon>
        <taxon>Actinomycetota</taxon>
        <taxon>Actinomycetes</taxon>
        <taxon>Kitasatosporales</taxon>
        <taxon>Streptomycetaceae</taxon>
        <taxon>Kitasatospora</taxon>
    </lineage>
</organism>
<evidence type="ECO:0000313" key="1">
    <source>
        <dbReference type="EMBL" id="GAA2130830.1"/>
    </source>
</evidence>
<dbReference type="RefSeq" id="WP_344459941.1">
    <property type="nucleotide sequence ID" value="NZ_BAAANT010000001.1"/>
</dbReference>
<evidence type="ECO:0000313" key="2">
    <source>
        <dbReference type="Proteomes" id="UP001422759"/>
    </source>
</evidence>
<proteinExistence type="predicted"/>
<name>A0ABP5KD82_9ACTN</name>
<accession>A0ABP5KD82</accession>
<protein>
    <submittedName>
        <fullName evidence="1">Uncharacterized protein</fullName>
    </submittedName>
</protein>
<keyword evidence="2" id="KW-1185">Reference proteome</keyword>
<comment type="caution">
    <text evidence="1">The sequence shown here is derived from an EMBL/GenBank/DDBJ whole genome shotgun (WGS) entry which is preliminary data.</text>
</comment>
<reference evidence="2" key="1">
    <citation type="journal article" date="2019" name="Int. J. Syst. Evol. Microbiol.">
        <title>The Global Catalogue of Microorganisms (GCM) 10K type strain sequencing project: providing services to taxonomists for standard genome sequencing and annotation.</title>
        <authorList>
            <consortium name="The Broad Institute Genomics Platform"/>
            <consortium name="The Broad Institute Genome Sequencing Center for Infectious Disease"/>
            <person name="Wu L."/>
            <person name="Ma J."/>
        </authorList>
    </citation>
    <scope>NUCLEOTIDE SEQUENCE [LARGE SCALE GENOMIC DNA]</scope>
    <source>
        <strain evidence="2">JCM 14560</strain>
    </source>
</reference>
<gene>
    <name evidence="1" type="ORF">GCM10009760_03860</name>
</gene>
<sequence>MSQVIGFALALAEATGVGVRLERRPDDRYRVEAVLPQEMDGEGQLAVLAVLERADTFGHHFRPEEQSVWGEFPRDAVDGRLAALLVGSDTWSVDGFAADHRLVVVSAVTKRRRRVRSWLGR</sequence>
<dbReference type="EMBL" id="BAAANT010000001">
    <property type="protein sequence ID" value="GAA2130830.1"/>
    <property type="molecule type" value="Genomic_DNA"/>
</dbReference>